<feature type="region of interest" description="Disordered" evidence="1">
    <location>
        <begin position="63"/>
        <end position="86"/>
    </location>
</feature>
<feature type="transmembrane region" description="Helical" evidence="2">
    <location>
        <begin position="36"/>
        <end position="58"/>
    </location>
</feature>
<proteinExistence type="predicted"/>
<keyword evidence="2" id="KW-1133">Transmembrane helix</keyword>
<evidence type="ECO:0000313" key="3">
    <source>
        <dbReference type="EMBL" id="GCE03984.1"/>
    </source>
</evidence>
<feature type="region of interest" description="Disordered" evidence="1">
    <location>
        <begin position="1"/>
        <end position="30"/>
    </location>
</feature>
<gene>
    <name evidence="3" type="ORF">KDAU_13130</name>
</gene>
<evidence type="ECO:0000256" key="1">
    <source>
        <dbReference type="SAM" id="MobiDB-lite"/>
    </source>
</evidence>
<protein>
    <submittedName>
        <fullName evidence="3">Uncharacterized protein</fullName>
    </submittedName>
</protein>
<reference evidence="4" key="1">
    <citation type="submission" date="2018-12" db="EMBL/GenBank/DDBJ databases">
        <title>Tengunoibacter tsumagoiensis gen. nov., sp. nov., Dictyobacter kobayashii sp. nov., D. alpinus sp. nov., and D. joshuensis sp. nov. and description of Dictyobacteraceae fam. nov. within the order Ktedonobacterales isolated from Tengu-no-mugimeshi.</title>
        <authorList>
            <person name="Wang C.M."/>
            <person name="Zheng Y."/>
            <person name="Sakai Y."/>
            <person name="Toyoda A."/>
            <person name="Minakuchi Y."/>
            <person name="Abe K."/>
            <person name="Yokota A."/>
            <person name="Yabe S."/>
        </authorList>
    </citation>
    <scope>NUCLEOTIDE SEQUENCE [LARGE SCALE GENOMIC DNA]</scope>
    <source>
        <strain evidence="4">S-27</strain>
    </source>
</reference>
<dbReference type="Proteomes" id="UP000287224">
    <property type="component" value="Unassembled WGS sequence"/>
</dbReference>
<name>A0A401ZAU2_9CHLR</name>
<keyword evidence="2" id="KW-0812">Transmembrane</keyword>
<evidence type="ECO:0000256" key="2">
    <source>
        <dbReference type="SAM" id="Phobius"/>
    </source>
</evidence>
<dbReference type="AlphaFoldDB" id="A0A401ZAU2"/>
<accession>A0A401ZAU2</accession>
<organism evidence="3 4">
    <name type="scientific">Dictyobacter aurantiacus</name>
    <dbReference type="NCBI Taxonomy" id="1936993"/>
    <lineage>
        <taxon>Bacteria</taxon>
        <taxon>Bacillati</taxon>
        <taxon>Chloroflexota</taxon>
        <taxon>Ktedonobacteria</taxon>
        <taxon>Ktedonobacterales</taxon>
        <taxon>Dictyobacteraceae</taxon>
        <taxon>Dictyobacter</taxon>
    </lineage>
</organism>
<evidence type="ECO:0000313" key="4">
    <source>
        <dbReference type="Proteomes" id="UP000287224"/>
    </source>
</evidence>
<feature type="compositionally biased region" description="Low complexity" evidence="1">
    <location>
        <begin position="1"/>
        <end position="16"/>
    </location>
</feature>
<dbReference type="EMBL" id="BIFQ01000001">
    <property type="protein sequence ID" value="GCE03984.1"/>
    <property type="molecule type" value="Genomic_DNA"/>
</dbReference>
<sequence length="203" mass="21432">MSGAAGAPGVPMAALPNTPQPSEVVTPGRNKGRPRIGVWLTILVLCAVVAGTVGVFAYQKYSSNPQPGSSSFTSVQGPSGTSSVEQAASIIQHAQTSSGIDANYNPVNAGKKFAVGQKIYISFDIQSKTKPGYIEVKWYSGKHMKDADTFAHDPANSSGYFSTYYDAPAQGTAELYWCTRANCSDAQLAQVLTFTVASYQSNS</sequence>
<comment type="caution">
    <text evidence="3">The sequence shown here is derived from an EMBL/GenBank/DDBJ whole genome shotgun (WGS) entry which is preliminary data.</text>
</comment>
<keyword evidence="2" id="KW-0472">Membrane</keyword>
<keyword evidence="4" id="KW-1185">Reference proteome</keyword>